<reference evidence="4 5" key="1">
    <citation type="submission" date="2015-09" db="EMBL/GenBank/DDBJ databases">
        <title>Draft genome of the parasitic nematode Teladorsagia circumcincta isolate WARC Sus (inbred).</title>
        <authorList>
            <person name="Mitreva M."/>
        </authorList>
    </citation>
    <scope>NUCLEOTIDE SEQUENCE [LARGE SCALE GENOMIC DNA]</scope>
    <source>
        <strain evidence="4 5">S</strain>
    </source>
</reference>
<evidence type="ECO:0000313" key="4">
    <source>
        <dbReference type="EMBL" id="PIO70971.1"/>
    </source>
</evidence>
<dbReference type="CDD" id="cd02995">
    <property type="entry name" value="PDI_a_PDI_a'_C"/>
    <property type="match status" value="1"/>
</dbReference>
<evidence type="ECO:0000259" key="3">
    <source>
        <dbReference type="PROSITE" id="PS51352"/>
    </source>
</evidence>
<dbReference type="EMBL" id="KZ346097">
    <property type="protein sequence ID" value="PIO70971.1"/>
    <property type="molecule type" value="Genomic_DNA"/>
</dbReference>
<dbReference type="PANTHER" id="PTHR18929:SF210">
    <property type="entry name" value="PROTEIN DISULFIDE-ISOMERASE A4"/>
    <property type="match status" value="1"/>
</dbReference>
<dbReference type="PROSITE" id="PS51352">
    <property type="entry name" value="THIOREDOXIN_2"/>
    <property type="match status" value="1"/>
</dbReference>
<gene>
    <name evidence="4" type="ORF">TELCIR_07141</name>
</gene>
<dbReference type="Gene3D" id="3.40.30.10">
    <property type="entry name" value="Glutaredoxin"/>
    <property type="match status" value="3"/>
</dbReference>
<evidence type="ECO:0000256" key="2">
    <source>
        <dbReference type="SAM" id="MobiDB-lite"/>
    </source>
</evidence>
<dbReference type="InterPro" id="IPR036249">
    <property type="entry name" value="Thioredoxin-like_sf"/>
</dbReference>
<dbReference type="InterPro" id="IPR013766">
    <property type="entry name" value="Thioredoxin_domain"/>
</dbReference>
<dbReference type="PANTHER" id="PTHR18929">
    <property type="entry name" value="PROTEIN DISULFIDE ISOMERASE"/>
    <property type="match status" value="1"/>
</dbReference>
<dbReference type="Pfam" id="PF13848">
    <property type="entry name" value="Thioredoxin_6"/>
    <property type="match status" value="1"/>
</dbReference>
<organism evidence="4 5">
    <name type="scientific">Teladorsagia circumcincta</name>
    <name type="common">Brown stomach worm</name>
    <name type="synonym">Ostertagia circumcincta</name>
    <dbReference type="NCBI Taxonomy" id="45464"/>
    <lineage>
        <taxon>Eukaryota</taxon>
        <taxon>Metazoa</taxon>
        <taxon>Ecdysozoa</taxon>
        <taxon>Nematoda</taxon>
        <taxon>Chromadorea</taxon>
        <taxon>Rhabditida</taxon>
        <taxon>Rhabditina</taxon>
        <taxon>Rhabditomorpha</taxon>
        <taxon>Strongyloidea</taxon>
        <taxon>Trichostrongylidae</taxon>
        <taxon>Teladorsagia</taxon>
    </lineage>
</organism>
<dbReference type="Pfam" id="PF00085">
    <property type="entry name" value="Thioredoxin"/>
    <property type="match status" value="1"/>
</dbReference>
<sequence>MTDRRQPTGCEIQKPTGLESEYKGRDEPYGIIDHMKELAIPAVKKLADAGSIDRFMEKEDVTIVGFFANEDSADFKAYSDAAEILREDFKSVGYTTDAKALEKFDAKPDDIIIFYPTIFHSKFEPKSRKLNKAGATPEELVSFIRNHCTPLVGKRTKENLFTRYNKLPLVVVYYNADFSLQYREGSEYWRQKVLKVAQKYEDKYRFAVADEEQFEDELRKAGLGDSGLEHNVIMFAKDGKKYPMDPKEFYGEFDENFEEFMEKISTGKAKPNITSAPVPINNKAPVRILVALNFDQVVGDESKDVLIEFYTPFKCGACKAFAPKYKELAKKLKKTQPNLVIAKFDANANDVPPEFPTPDFPAIYFAPSGKKSTPIKYGGDREEQDLIKFMELHAVKSFQKKLKEEL</sequence>
<dbReference type="GO" id="GO:0006457">
    <property type="term" value="P:protein folding"/>
    <property type="evidence" value="ECO:0007669"/>
    <property type="project" value="TreeGrafter"/>
</dbReference>
<keyword evidence="4" id="KW-0413">Isomerase</keyword>
<name>A0A2G9UL28_TELCI</name>
<keyword evidence="5" id="KW-1185">Reference proteome</keyword>
<dbReference type="SUPFAM" id="SSF52833">
    <property type="entry name" value="Thioredoxin-like"/>
    <property type="match status" value="3"/>
</dbReference>
<protein>
    <submittedName>
        <fullName evidence="4">Protein disulfide-isomerase domain protein</fullName>
    </submittedName>
</protein>
<dbReference type="GO" id="GO:0034976">
    <property type="term" value="P:response to endoplasmic reticulum stress"/>
    <property type="evidence" value="ECO:0007669"/>
    <property type="project" value="TreeGrafter"/>
</dbReference>
<feature type="region of interest" description="Disordered" evidence="2">
    <location>
        <begin position="1"/>
        <end position="23"/>
    </location>
</feature>
<dbReference type="Proteomes" id="UP000230423">
    <property type="component" value="Unassembled WGS sequence"/>
</dbReference>
<dbReference type="AlphaFoldDB" id="A0A2G9UL28"/>
<proteinExistence type="inferred from homology"/>
<evidence type="ECO:0000313" key="5">
    <source>
        <dbReference type="Proteomes" id="UP000230423"/>
    </source>
</evidence>
<dbReference type="FunFam" id="3.40.30.10:FF:000403">
    <property type="entry name" value="Protein disulfide-isomerase A4"/>
    <property type="match status" value="1"/>
</dbReference>
<dbReference type="GO" id="GO:0009986">
    <property type="term" value="C:cell surface"/>
    <property type="evidence" value="ECO:0007669"/>
    <property type="project" value="TreeGrafter"/>
</dbReference>
<dbReference type="OrthoDB" id="427280at2759"/>
<comment type="similarity">
    <text evidence="1">Belongs to the protein disulfide isomerase family.</text>
</comment>
<feature type="domain" description="Thioredoxin" evidence="3">
    <location>
        <begin position="264"/>
        <end position="400"/>
    </location>
</feature>
<dbReference type="GO" id="GO:0003756">
    <property type="term" value="F:protein disulfide isomerase activity"/>
    <property type="evidence" value="ECO:0007669"/>
    <property type="project" value="TreeGrafter"/>
</dbReference>
<accession>A0A2G9UL28</accession>
<evidence type="ECO:0000256" key="1">
    <source>
        <dbReference type="ARBA" id="ARBA00006347"/>
    </source>
</evidence>
<dbReference type="GO" id="GO:0005783">
    <property type="term" value="C:endoplasmic reticulum"/>
    <property type="evidence" value="ECO:0007669"/>
    <property type="project" value="TreeGrafter"/>
</dbReference>